<comment type="caution">
    <text evidence="3">The sequence shown here is derived from an EMBL/GenBank/DDBJ whole genome shotgun (WGS) entry which is preliminary data.</text>
</comment>
<keyword evidence="4" id="KW-1185">Reference proteome</keyword>
<evidence type="ECO:0000259" key="2">
    <source>
        <dbReference type="Pfam" id="PF12222"/>
    </source>
</evidence>
<accession>A0A2R6RR70</accession>
<feature type="chain" id="PRO_5015342787" evidence="1">
    <location>
        <begin position="36"/>
        <end position="639"/>
    </location>
</feature>
<feature type="domain" description="Peptide N-acetyl-beta-D-glucosaminyl asparaginase amidase A N-terminal" evidence="2">
    <location>
        <begin position="75"/>
        <end position="441"/>
    </location>
</feature>
<sequence>MIPTLSVTLKMSLSLSLLLLLSLYLFTTSLTLSSASPPPPPPPLPGRFIKSTPPLSLLRGSPQQYIELTKPLPTDGTTPSCSVTLLRHTFANTAGNPPVASIYSPPTTCPPPWHSVVLEMRASSDGDQYDRVAGVWLDGVEIFRTITAEPDANGGFWTVRKNVTRYDSLLRRSNLTVTVMLENVVDDELTGAYNVDLALLYYQNYIRVPSSSDSDHHKLRHLKEYRSVDFVNRERKLGFTDGELGFESEKLTDSATMYYSTTPADLIIPISNVPKEEGSWFRIEKGSDIGSREIQIPLNTSKAVLEVYVSFHGEDEFWYSNPPDAYIKKNNLTTGRGHGAYREVLVSVDGVFAGSVIPLPVVYTGGVNPLLWEPIVGIGTFNLPTYDFDLTPFLGMFLDGKSHVIGLGVVDSIPFWLVDANLHLWLDQGSSAVQAGVINTQAPAVAIRRDAKFQHLDGSFKIGALRSSQFSGWVKTSEGNFTTQVFLDFKVKNTVSFKRKGTSKLVQQKVQAQTERRVVSETGVMLSQKIIKRKYPLKMITQARPSRLGGGIYLVETNVSHSLAETSDCGAAGGASAASSLRNKQVSWGWMMVKDQFVLSGFANMNQTLSSKDEFGCFSQIVRATKGRIIGDLKNFTCP</sequence>
<dbReference type="InterPro" id="IPR021102">
    <property type="entry name" value="PNGase_A"/>
</dbReference>
<dbReference type="EMBL" id="NKQK01000003">
    <property type="protein sequence ID" value="PSS32516.1"/>
    <property type="molecule type" value="Genomic_DNA"/>
</dbReference>
<name>A0A2R6RR70_ACTCC</name>
<evidence type="ECO:0000313" key="4">
    <source>
        <dbReference type="Proteomes" id="UP000241394"/>
    </source>
</evidence>
<reference evidence="4" key="2">
    <citation type="journal article" date="2018" name="BMC Genomics">
        <title>A manually annotated Actinidia chinensis var. chinensis (kiwifruit) genome highlights the challenges associated with draft genomes and gene prediction in plants.</title>
        <authorList>
            <person name="Pilkington S.M."/>
            <person name="Crowhurst R."/>
            <person name="Hilario E."/>
            <person name="Nardozza S."/>
            <person name="Fraser L."/>
            <person name="Peng Y."/>
            <person name="Gunaseelan K."/>
            <person name="Simpson R."/>
            <person name="Tahir J."/>
            <person name="Deroles S.C."/>
            <person name="Templeton K."/>
            <person name="Luo Z."/>
            <person name="Davy M."/>
            <person name="Cheng C."/>
            <person name="McNeilage M."/>
            <person name="Scaglione D."/>
            <person name="Liu Y."/>
            <person name="Zhang Q."/>
            <person name="Datson P."/>
            <person name="De Silva N."/>
            <person name="Gardiner S.E."/>
            <person name="Bassett H."/>
            <person name="Chagne D."/>
            <person name="McCallum J."/>
            <person name="Dzierzon H."/>
            <person name="Deng C."/>
            <person name="Wang Y.Y."/>
            <person name="Barron L."/>
            <person name="Manako K."/>
            <person name="Bowen J."/>
            <person name="Foster T.M."/>
            <person name="Erridge Z.A."/>
            <person name="Tiffin H."/>
            <person name="Waite C.N."/>
            <person name="Davies K.M."/>
            <person name="Grierson E.P."/>
            <person name="Laing W.A."/>
            <person name="Kirk R."/>
            <person name="Chen X."/>
            <person name="Wood M."/>
            <person name="Montefiori M."/>
            <person name="Brummell D.A."/>
            <person name="Schwinn K.E."/>
            <person name="Catanach A."/>
            <person name="Fullerton C."/>
            <person name="Li D."/>
            <person name="Meiyalaghan S."/>
            <person name="Nieuwenhuizen N."/>
            <person name="Read N."/>
            <person name="Prakash R."/>
            <person name="Hunter D."/>
            <person name="Zhang H."/>
            <person name="McKenzie M."/>
            <person name="Knabel M."/>
            <person name="Harris A."/>
            <person name="Allan A.C."/>
            <person name="Gleave A."/>
            <person name="Chen A."/>
            <person name="Janssen B.J."/>
            <person name="Plunkett B."/>
            <person name="Ampomah-Dwamena C."/>
            <person name="Voogd C."/>
            <person name="Leif D."/>
            <person name="Lafferty D."/>
            <person name="Souleyre E.J.F."/>
            <person name="Varkonyi-Gasic E."/>
            <person name="Gambi F."/>
            <person name="Hanley J."/>
            <person name="Yao J.L."/>
            <person name="Cheung J."/>
            <person name="David K.M."/>
            <person name="Warren B."/>
            <person name="Marsh K."/>
            <person name="Snowden K.C."/>
            <person name="Lin-Wang K."/>
            <person name="Brian L."/>
            <person name="Martinez-Sanchez M."/>
            <person name="Wang M."/>
            <person name="Ileperuma N."/>
            <person name="Macnee N."/>
            <person name="Campin R."/>
            <person name="McAtee P."/>
            <person name="Drummond R.S.M."/>
            <person name="Espley R.V."/>
            <person name="Ireland H.S."/>
            <person name="Wu R."/>
            <person name="Atkinson R.G."/>
            <person name="Karunairetnam S."/>
            <person name="Bulley S."/>
            <person name="Chunkath S."/>
            <person name="Hanley Z."/>
            <person name="Storey R."/>
            <person name="Thrimawithana A.H."/>
            <person name="Thomson S."/>
            <person name="David C."/>
            <person name="Testolin R."/>
            <person name="Huang H."/>
            <person name="Hellens R.P."/>
            <person name="Schaffer R.J."/>
        </authorList>
    </citation>
    <scope>NUCLEOTIDE SEQUENCE [LARGE SCALE GENOMIC DNA]</scope>
    <source>
        <strain evidence="4">cv. Red5</strain>
    </source>
</reference>
<dbReference type="Gramene" id="PSS32516">
    <property type="protein sequence ID" value="PSS32516"/>
    <property type="gene ID" value="CEY00_Acc02815"/>
</dbReference>
<feature type="signal peptide" evidence="1">
    <location>
        <begin position="1"/>
        <end position="35"/>
    </location>
</feature>
<keyword evidence="1" id="KW-0732">Signal</keyword>
<dbReference type="OMA" id="TIIMHSE"/>
<dbReference type="PANTHER" id="PTHR31104">
    <property type="entry name" value="PEPTIDE-N4-(N-ACETYL-BETA-GLUCOSAMINYL)ASPARAGINE AMIDASE A PROTEIN"/>
    <property type="match status" value="1"/>
</dbReference>
<dbReference type="Pfam" id="PF12222">
    <property type="entry name" value="PNGaseA"/>
    <property type="match status" value="1"/>
</dbReference>
<organism evidence="3 4">
    <name type="scientific">Actinidia chinensis var. chinensis</name>
    <name type="common">Chinese soft-hair kiwi</name>
    <dbReference type="NCBI Taxonomy" id="1590841"/>
    <lineage>
        <taxon>Eukaryota</taxon>
        <taxon>Viridiplantae</taxon>
        <taxon>Streptophyta</taxon>
        <taxon>Embryophyta</taxon>
        <taxon>Tracheophyta</taxon>
        <taxon>Spermatophyta</taxon>
        <taxon>Magnoliopsida</taxon>
        <taxon>eudicotyledons</taxon>
        <taxon>Gunneridae</taxon>
        <taxon>Pentapetalae</taxon>
        <taxon>asterids</taxon>
        <taxon>Ericales</taxon>
        <taxon>Actinidiaceae</taxon>
        <taxon>Actinidia</taxon>
    </lineage>
</organism>
<gene>
    <name evidence="3" type="ORF">CEY00_Acc02815</name>
</gene>
<dbReference type="FunCoup" id="A0A2R6RR70">
    <property type="interactions" value="451"/>
</dbReference>
<protein>
    <submittedName>
        <fullName evidence="3">Peptide-N4-(N-acetyl-beta-glucosaminyl)asparagine amidase A heavy chain like</fullName>
    </submittedName>
</protein>
<dbReference type="Proteomes" id="UP000241394">
    <property type="component" value="Chromosome LG3"/>
</dbReference>
<evidence type="ECO:0000313" key="3">
    <source>
        <dbReference type="EMBL" id="PSS32516.1"/>
    </source>
</evidence>
<dbReference type="InParanoid" id="A0A2R6RR70"/>
<dbReference type="AlphaFoldDB" id="A0A2R6RR70"/>
<reference evidence="3 4" key="1">
    <citation type="submission" date="2017-07" db="EMBL/GenBank/DDBJ databases">
        <title>An improved, manually edited Actinidia chinensis var. chinensis (kiwifruit) genome highlights the challenges associated with draft genomes and gene prediction in plants.</title>
        <authorList>
            <person name="Pilkington S."/>
            <person name="Crowhurst R."/>
            <person name="Hilario E."/>
            <person name="Nardozza S."/>
            <person name="Fraser L."/>
            <person name="Peng Y."/>
            <person name="Gunaseelan K."/>
            <person name="Simpson R."/>
            <person name="Tahir J."/>
            <person name="Deroles S."/>
            <person name="Templeton K."/>
            <person name="Luo Z."/>
            <person name="Davy M."/>
            <person name="Cheng C."/>
            <person name="Mcneilage M."/>
            <person name="Scaglione D."/>
            <person name="Liu Y."/>
            <person name="Zhang Q."/>
            <person name="Datson P."/>
            <person name="De Silva N."/>
            <person name="Gardiner S."/>
            <person name="Bassett H."/>
            <person name="Chagne D."/>
            <person name="Mccallum J."/>
            <person name="Dzierzon H."/>
            <person name="Deng C."/>
            <person name="Wang Y.-Y."/>
            <person name="Barron N."/>
            <person name="Manako K."/>
            <person name="Bowen J."/>
            <person name="Foster T."/>
            <person name="Erridge Z."/>
            <person name="Tiffin H."/>
            <person name="Waite C."/>
            <person name="Davies K."/>
            <person name="Grierson E."/>
            <person name="Laing W."/>
            <person name="Kirk R."/>
            <person name="Chen X."/>
            <person name="Wood M."/>
            <person name="Montefiori M."/>
            <person name="Brummell D."/>
            <person name="Schwinn K."/>
            <person name="Catanach A."/>
            <person name="Fullerton C."/>
            <person name="Li D."/>
            <person name="Meiyalaghan S."/>
            <person name="Nieuwenhuizen N."/>
            <person name="Read N."/>
            <person name="Prakash R."/>
            <person name="Hunter D."/>
            <person name="Zhang H."/>
            <person name="Mckenzie M."/>
            <person name="Knabel M."/>
            <person name="Harris A."/>
            <person name="Allan A."/>
            <person name="Chen A."/>
            <person name="Janssen B."/>
            <person name="Plunkett B."/>
            <person name="Dwamena C."/>
            <person name="Voogd C."/>
            <person name="Leif D."/>
            <person name="Lafferty D."/>
            <person name="Souleyre E."/>
            <person name="Varkonyi-Gasic E."/>
            <person name="Gambi F."/>
            <person name="Hanley J."/>
            <person name="Yao J.-L."/>
            <person name="Cheung J."/>
            <person name="David K."/>
            <person name="Warren B."/>
            <person name="Marsh K."/>
            <person name="Snowden K."/>
            <person name="Lin-Wang K."/>
            <person name="Brian L."/>
            <person name="Martinez-Sanchez M."/>
            <person name="Wang M."/>
            <person name="Ileperuma N."/>
            <person name="Macnee N."/>
            <person name="Campin R."/>
            <person name="Mcatee P."/>
            <person name="Drummond R."/>
            <person name="Espley R."/>
            <person name="Ireland H."/>
            <person name="Wu R."/>
            <person name="Atkinson R."/>
            <person name="Karunairetnam S."/>
            <person name="Bulley S."/>
            <person name="Chunkath S."/>
            <person name="Hanley Z."/>
            <person name="Storey R."/>
            <person name="Thrimawithana A."/>
            <person name="Thomson S."/>
            <person name="David C."/>
            <person name="Testolin R."/>
        </authorList>
    </citation>
    <scope>NUCLEOTIDE SEQUENCE [LARGE SCALE GENOMIC DNA]</scope>
    <source>
        <strain evidence="4">cv. Red5</strain>
        <tissue evidence="3">Young leaf</tissue>
    </source>
</reference>
<proteinExistence type="predicted"/>
<dbReference type="OrthoDB" id="1612078at2759"/>
<dbReference type="InterPro" id="IPR056948">
    <property type="entry name" value="PNGaseA_N"/>
</dbReference>
<evidence type="ECO:0000256" key="1">
    <source>
        <dbReference type="SAM" id="SignalP"/>
    </source>
</evidence>